<evidence type="ECO:0000256" key="1">
    <source>
        <dbReference type="SAM" id="MobiDB-lite"/>
    </source>
</evidence>
<gene>
    <name evidence="2" type="ORF">NCGR_LOCUS23465</name>
</gene>
<organism evidence="2 3">
    <name type="scientific">Miscanthus lutarioriparius</name>
    <dbReference type="NCBI Taxonomy" id="422564"/>
    <lineage>
        <taxon>Eukaryota</taxon>
        <taxon>Viridiplantae</taxon>
        <taxon>Streptophyta</taxon>
        <taxon>Embryophyta</taxon>
        <taxon>Tracheophyta</taxon>
        <taxon>Spermatophyta</taxon>
        <taxon>Magnoliopsida</taxon>
        <taxon>Liliopsida</taxon>
        <taxon>Poales</taxon>
        <taxon>Poaceae</taxon>
        <taxon>PACMAD clade</taxon>
        <taxon>Panicoideae</taxon>
        <taxon>Andropogonodae</taxon>
        <taxon>Andropogoneae</taxon>
        <taxon>Saccharinae</taxon>
        <taxon>Miscanthus</taxon>
    </lineage>
</organism>
<feature type="compositionally biased region" description="Acidic residues" evidence="1">
    <location>
        <begin position="169"/>
        <end position="188"/>
    </location>
</feature>
<dbReference type="OrthoDB" id="1930928at2759"/>
<proteinExistence type="predicted"/>
<name>A0A811P6J0_9POAL</name>
<dbReference type="Proteomes" id="UP000604825">
    <property type="component" value="Unassembled WGS sequence"/>
</dbReference>
<feature type="compositionally biased region" description="Polar residues" evidence="1">
    <location>
        <begin position="127"/>
        <end position="141"/>
    </location>
</feature>
<feature type="region of interest" description="Disordered" evidence="1">
    <location>
        <begin position="169"/>
        <end position="192"/>
    </location>
</feature>
<feature type="region of interest" description="Disordered" evidence="1">
    <location>
        <begin position="100"/>
        <end position="141"/>
    </location>
</feature>
<dbReference type="EMBL" id="CAJGYO010000006">
    <property type="protein sequence ID" value="CAD6235151.1"/>
    <property type="molecule type" value="Genomic_DNA"/>
</dbReference>
<evidence type="ECO:0000313" key="3">
    <source>
        <dbReference type="Proteomes" id="UP000604825"/>
    </source>
</evidence>
<accession>A0A811P6J0</accession>
<evidence type="ECO:0008006" key="4">
    <source>
        <dbReference type="Google" id="ProtNLM"/>
    </source>
</evidence>
<feature type="compositionally biased region" description="Basic and acidic residues" evidence="1">
    <location>
        <begin position="100"/>
        <end position="125"/>
    </location>
</feature>
<sequence length="376" mass="43920">MTVFDVMNMAETSAGVGQQSPFQTGYSRIFIGPSSVQDKDNQDPCHSPKWLHRNDNYVRMRHQVYGDSALQQSAEMFQDPVSSSSANKLLRRERYNYMQDSKKQKLLEKKRDYARDKRMSAHEAMQHTPNSNAQPTDVSPPLQTLNGSIDRVDEYDTTLFQPAHPELEEYDEEEDHVEDMEDESEDDETRQFREEDGFESYRIYGNGVGDNDADDPYDYVYQDLPDQHHVLKKKVDNDAKYFRKHIRYFNSHFSFTTFGVTLDRRVATAAGTGIYTFRVQGSLYHRLDHLVPGSKGLRHMQLYFYDTADETLTHRSRRSPDLDINLIRNVLKILEDNPYVHTFKRVGAIPNLDDYVIELNTNVMPDQRRYLVYHTT</sequence>
<keyword evidence="3" id="KW-1185">Reference proteome</keyword>
<comment type="caution">
    <text evidence="2">The sequence shown here is derived from an EMBL/GenBank/DDBJ whole genome shotgun (WGS) entry which is preliminary data.</text>
</comment>
<protein>
    <recommendedName>
        <fullName evidence="4">Helitron helicase-like domain-containing protein</fullName>
    </recommendedName>
</protein>
<dbReference type="AlphaFoldDB" id="A0A811P6J0"/>
<reference evidence="2" key="1">
    <citation type="submission" date="2020-10" db="EMBL/GenBank/DDBJ databases">
        <authorList>
            <person name="Han B."/>
            <person name="Lu T."/>
            <person name="Zhao Q."/>
            <person name="Huang X."/>
            <person name="Zhao Y."/>
        </authorList>
    </citation>
    <scope>NUCLEOTIDE SEQUENCE</scope>
</reference>
<evidence type="ECO:0000313" key="2">
    <source>
        <dbReference type="EMBL" id="CAD6235151.1"/>
    </source>
</evidence>
<dbReference type="PANTHER" id="PTHR45786:SF68">
    <property type="entry name" value="OS02G0701800 PROTEIN"/>
    <property type="match status" value="1"/>
</dbReference>
<dbReference type="PANTHER" id="PTHR45786">
    <property type="entry name" value="DNA BINDING PROTEIN-LIKE"/>
    <property type="match status" value="1"/>
</dbReference>